<dbReference type="Pfam" id="PF00266">
    <property type="entry name" value="Aminotran_5"/>
    <property type="match status" value="1"/>
</dbReference>
<dbReference type="Proteomes" id="UP000824091">
    <property type="component" value="Unassembled WGS sequence"/>
</dbReference>
<organism evidence="11 12">
    <name type="scientific">Candidatus Fimisoma avicola</name>
    <dbReference type="NCBI Taxonomy" id="2840826"/>
    <lineage>
        <taxon>Bacteria</taxon>
        <taxon>Bacillati</taxon>
        <taxon>Bacillota</taxon>
        <taxon>Clostridia</taxon>
        <taxon>Eubacteriales</taxon>
        <taxon>Candidatus Fimisoma</taxon>
    </lineage>
</organism>
<dbReference type="InterPro" id="IPR015421">
    <property type="entry name" value="PyrdxlP-dep_Trfase_major"/>
</dbReference>
<evidence type="ECO:0000256" key="9">
    <source>
        <dbReference type="RuleBase" id="RU004504"/>
    </source>
</evidence>
<name>A0A9D1I237_9FIRM</name>
<evidence type="ECO:0000259" key="10">
    <source>
        <dbReference type="Pfam" id="PF00266"/>
    </source>
</evidence>
<dbReference type="Gene3D" id="1.10.260.50">
    <property type="match status" value="1"/>
</dbReference>
<reference evidence="11" key="1">
    <citation type="submission" date="2020-10" db="EMBL/GenBank/DDBJ databases">
        <authorList>
            <person name="Gilroy R."/>
        </authorList>
    </citation>
    <scope>NUCLEOTIDE SEQUENCE</scope>
    <source>
        <strain evidence="11">11300</strain>
    </source>
</reference>
<protein>
    <recommendedName>
        <fullName evidence="3">cysteine desulfurase</fullName>
        <ecNumber evidence="3">2.8.1.7</ecNumber>
    </recommendedName>
</protein>
<dbReference type="PANTHER" id="PTHR11601:SF34">
    <property type="entry name" value="CYSTEINE DESULFURASE"/>
    <property type="match status" value="1"/>
</dbReference>
<evidence type="ECO:0000256" key="5">
    <source>
        <dbReference type="ARBA" id="ARBA00022898"/>
    </source>
</evidence>
<keyword evidence="6" id="KW-0408">Iron</keyword>
<comment type="catalytic activity">
    <reaction evidence="8">
        <text>(sulfur carrier)-H + L-cysteine = (sulfur carrier)-SH + L-alanine</text>
        <dbReference type="Rhea" id="RHEA:43892"/>
        <dbReference type="Rhea" id="RHEA-COMP:14737"/>
        <dbReference type="Rhea" id="RHEA-COMP:14739"/>
        <dbReference type="ChEBI" id="CHEBI:29917"/>
        <dbReference type="ChEBI" id="CHEBI:35235"/>
        <dbReference type="ChEBI" id="CHEBI:57972"/>
        <dbReference type="ChEBI" id="CHEBI:64428"/>
        <dbReference type="EC" id="2.8.1.7"/>
    </reaction>
</comment>
<feature type="non-terminal residue" evidence="11">
    <location>
        <position position="1"/>
    </location>
</feature>
<proteinExistence type="inferred from homology"/>
<comment type="similarity">
    <text evidence="2">Belongs to the class-V pyridoxal-phosphate-dependent aminotransferase family. NifS/IscS subfamily.</text>
</comment>
<dbReference type="InterPro" id="IPR000192">
    <property type="entry name" value="Aminotrans_V_dom"/>
</dbReference>
<dbReference type="SUPFAM" id="SSF53383">
    <property type="entry name" value="PLP-dependent transferases"/>
    <property type="match status" value="1"/>
</dbReference>
<dbReference type="GO" id="GO:0031071">
    <property type="term" value="F:cysteine desulfurase activity"/>
    <property type="evidence" value="ECO:0007669"/>
    <property type="project" value="UniProtKB-EC"/>
</dbReference>
<evidence type="ECO:0000313" key="11">
    <source>
        <dbReference type="EMBL" id="HIU26764.1"/>
    </source>
</evidence>
<reference evidence="11" key="2">
    <citation type="journal article" date="2021" name="PeerJ">
        <title>Extensive microbial diversity within the chicken gut microbiome revealed by metagenomics and culture.</title>
        <authorList>
            <person name="Gilroy R."/>
            <person name="Ravi A."/>
            <person name="Getino M."/>
            <person name="Pursley I."/>
            <person name="Horton D.L."/>
            <person name="Alikhan N.F."/>
            <person name="Baker D."/>
            <person name="Gharbi K."/>
            <person name="Hall N."/>
            <person name="Watson M."/>
            <person name="Adriaenssens E.M."/>
            <person name="Foster-Nyarko E."/>
            <person name="Jarju S."/>
            <person name="Secka A."/>
            <person name="Antonio M."/>
            <person name="Oren A."/>
            <person name="Chaudhuri R.R."/>
            <person name="La Ragione R."/>
            <person name="Hildebrand F."/>
            <person name="Pallen M.J."/>
        </authorList>
    </citation>
    <scope>NUCLEOTIDE SEQUENCE</scope>
    <source>
        <strain evidence="11">11300</strain>
    </source>
</reference>
<keyword evidence="7" id="KW-0411">Iron-sulfur</keyword>
<evidence type="ECO:0000313" key="12">
    <source>
        <dbReference type="Proteomes" id="UP000824091"/>
    </source>
</evidence>
<dbReference type="PANTHER" id="PTHR11601">
    <property type="entry name" value="CYSTEINE DESULFURYLASE FAMILY MEMBER"/>
    <property type="match status" value="1"/>
</dbReference>
<evidence type="ECO:0000256" key="6">
    <source>
        <dbReference type="ARBA" id="ARBA00023004"/>
    </source>
</evidence>
<dbReference type="InterPro" id="IPR015424">
    <property type="entry name" value="PyrdxlP-dep_Trfase"/>
</dbReference>
<dbReference type="GO" id="GO:0051536">
    <property type="term" value="F:iron-sulfur cluster binding"/>
    <property type="evidence" value="ECO:0007669"/>
    <property type="project" value="UniProtKB-KW"/>
</dbReference>
<keyword evidence="11" id="KW-0808">Transferase</keyword>
<feature type="domain" description="Aminotransferase class V" evidence="10">
    <location>
        <begin position="3"/>
        <end position="186"/>
    </location>
</feature>
<evidence type="ECO:0000256" key="2">
    <source>
        <dbReference type="ARBA" id="ARBA00006490"/>
    </source>
</evidence>
<keyword evidence="11" id="KW-0032">Aminotransferase</keyword>
<sequence>LGNVPIDVKDMGIDMMSMSSHKIYGPKGIGALFIRKGVRIDNYMHGGDQENNRRAGTENLAGIVGFGKAAELAKENFDAHVKHSSQMRDYLKDRILSEIPDTFVNGTMDGRHPGNLNVTFEYIEGESILLLLNQFGISVSTGSACSSKSLEPSHVLAALGVPDEMIHGTVRFTVGDMTTKEDIDYVVDNLKTVVARLREISSVNAKKGW</sequence>
<evidence type="ECO:0000256" key="3">
    <source>
        <dbReference type="ARBA" id="ARBA00012239"/>
    </source>
</evidence>
<dbReference type="PROSITE" id="PS00595">
    <property type="entry name" value="AA_TRANSFER_CLASS_5"/>
    <property type="match status" value="1"/>
</dbReference>
<dbReference type="Gene3D" id="3.40.640.10">
    <property type="entry name" value="Type I PLP-dependent aspartate aminotransferase-like (Major domain)"/>
    <property type="match status" value="1"/>
</dbReference>
<gene>
    <name evidence="11" type="ORF">IAD16_00090</name>
</gene>
<comment type="cofactor">
    <cofactor evidence="1 9">
        <name>pyridoxal 5'-phosphate</name>
        <dbReference type="ChEBI" id="CHEBI:597326"/>
    </cofactor>
</comment>
<dbReference type="EMBL" id="DVMO01000004">
    <property type="protein sequence ID" value="HIU26764.1"/>
    <property type="molecule type" value="Genomic_DNA"/>
</dbReference>
<dbReference type="AlphaFoldDB" id="A0A9D1I237"/>
<keyword evidence="4" id="KW-0479">Metal-binding</keyword>
<dbReference type="EC" id="2.8.1.7" evidence="3"/>
<evidence type="ECO:0000256" key="1">
    <source>
        <dbReference type="ARBA" id="ARBA00001933"/>
    </source>
</evidence>
<evidence type="ECO:0000256" key="7">
    <source>
        <dbReference type="ARBA" id="ARBA00023014"/>
    </source>
</evidence>
<dbReference type="Gene3D" id="3.90.1150.10">
    <property type="entry name" value="Aspartate Aminotransferase, domain 1"/>
    <property type="match status" value="1"/>
</dbReference>
<evidence type="ECO:0000256" key="8">
    <source>
        <dbReference type="ARBA" id="ARBA00050776"/>
    </source>
</evidence>
<dbReference type="GO" id="GO:0008483">
    <property type="term" value="F:transaminase activity"/>
    <property type="evidence" value="ECO:0007669"/>
    <property type="project" value="UniProtKB-KW"/>
</dbReference>
<keyword evidence="5" id="KW-0663">Pyridoxal phosphate</keyword>
<dbReference type="InterPro" id="IPR015422">
    <property type="entry name" value="PyrdxlP-dep_Trfase_small"/>
</dbReference>
<evidence type="ECO:0000256" key="4">
    <source>
        <dbReference type="ARBA" id="ARBA00022723"/>
    </source>
</evidence>
<dbReference type="GO" id="GO:0046872">
    <property type="term" value="F:metal ion binding"/>
    <property type="evidence" value="ECO:0007669"/>
    <property type="project" value="UniProtKB-KW"/>
</dbReference>
<accession>A0A9D1I237</accession>
<comment type="caution">
    <text evidence="11">The sequence shown here is derived from an EMBL/GenBank/DDBJ whole genome shotgun (WGS) entry which is preliminary data.</text>
</comment>
<dbReference type="InterPro" id="IPR020578">
    <property type="entry name" value="Aminotrans_V_PyrdxlP_BS"/>
</dbReference>